<accession>A0A066XRH7</accession>
<dbReference type="AlphaFoldDB" id="A0A066XRH7"/>
<evidence type="ECO:0000256" key="1">
    <source>
        <dbReference type="SAM" id="MobiDB-lite"/>
    </source>
</evidence>
<protein>
    <submittedName>
        <fullName evidence="2">Uncharacterized protein</fullName>
    </submittedName>
</protein>
<gene>
    <name evidence="2" type="ORF">CSUB01_10602</name>
</gene>
<feature type="compositionally biased region" description="Basic residues" evidence="1">
    <location>
        <begin position="48"/>
        <end position="57"/>
    </location>
</feature>
<feature type="region of interest" description="Disordered" evidence="1">
    <location>
        <begin position="1"/>
        <end position="113"/>
    </location>
</feature>
<keyword evidence="3" id="KW-1185">Reference proteome</keyword>
<dbReference type="EMBL" id="JMSE01000649">
    <property type="protein sequence ID" value="KDN68580.1"/>
    <property type="molecule type" value="Genomic_DNA"/>
</dbReference>
<organism evidence="2 3">
    <name type="scientific">Colletotrichum sublineola</name>
    <name type="common">Sorghum anthracnose fungus</name>
    <dbReference type="NCBI Taxonomy" id="1173701"/>
    <lineage>
        <taxon>Eukaryota</taxon>
        <taxon>Fungi</taxon>
        <taxon>Dikarya</taxon>
        <taxon>Ascomycota</taxon>
        <taxon>Pezizomycotina</taxon>
        <taxon>Sordariomycetes</taxon>
        <taxon>Hypocreomycetidae</taxon>
        <taxon>Glomerellales</taxon>
        <taxon>Glomerellaceae</taxon>
        <taxon>Colletotrichum</taxon>
        <taxon>Colletotrichum graminicola species complex</taxon>
    </lineage>
</organism>
<feature type="compositionally biased region" description="Pro residues" evidence="1">
    <location>
        <begin position="76"/>
        <end position="92"/>
    </location>
</feature>
<dbReference type="Proteomes" id="UP000027238">
    <property type="component" value="Unassembled WGS sequence"/>
</dbReference>
<evidence type="ECO:0000313" key="2">
    <source>
        <dbReference type="EMBL" id="KDN68580.1"/>
    </source>
</evidence>
<reference evidence="3" key="1">
    <citation type="journal article" date="2014" name="Genome Announc.">
        <title>Draft genome sequence of Colletotrichum sublineola, a destructive pathogen of cultivated sorghum.</title>
        <authorList>
            <person name="Baroncelli R."/>
            <person name="Sanz-Martin J.M."/>
            <person name="Rech G.E."/>
            <person name="Sukno S.A."/>
            <person name="Thon M.R."/>
        </authorList>
    </citation>
    <scope>NUCLEOTIDE SEQUENCE [LARGE SCALE GENOMIC DNA]</scope>
    <source>
        <strain evidence="3">TX430BB</strain>
    </source>
</reference>
<feature type="compositionally biased region" description="Basic and acidic residues" evidence="1">
    <location>
        <begin position="58"/>
        <end position="75"/>
    </location>
</feature>
<proteinExistence type="predicted"/>
<evidence type="ECO:0000313" key="3">
    <source>
        <dbReference type="Proteomes" id="UP000027238"/>
    </source>
</evidence>
<comment type="caution">
    <text evidence="2">The sequence shown here is derived from an EMBL/GenBank/DDBJ whole genome shotgun (WGS) entry which is preliminary data.</text>
</comment>
<sequence>MQVFPLVDPNRSKPACRGKKVNSPPMPIPLKKCRKLETPSSASSSRPLGRHQNKPQGRRPEDQDRGRQHQRETRELPPPPPAQRPGVVPPAQRPGVVPPATLDDDGGGARARASCVDGVAQRPAPFLVDREDRVGVVAVPPAPEDAVQVGGNWMFEQGPGIGGRNRGGGWPGPAFEARVGHVVVDSLRADGVPKQGVLRRVEDTEIAESTSGRIVSAWQETFSHIASGACTIQWPTVYQWHGRGARPSSSYWRAVVTTDGRKW</sequence>
<name>A0A066XRH7_COLSU</name>
<dbReference type="HOGENOM" id="CLU_1057728_0_0_1"/>